<dbReference type="OrthoDB" id="6417021at2759"/>
<sequence>MSTNELLGSDNQNRVKELAKDSYSAVGIFKNLVAEDPSLRRDAALAVLDHHLETPSLNGAALVAALAEALESPGAARNAVDDLAWATSAEAALAALYAIDAGPGGISDALLRSVIPYTEASQPWTTAAAAATAERLLDKYRPGAEKQEFVIGGVLQSYLRPVFSKSTSAVTAQGRPVLFREPQPDAGFHAQKAAWKEAGPHIVTIFDWAVDASESQPATIKKHWPLYVPVLVTLAEDDDVVVRQRGLEILGRFLVACPANVLRTSGIDAVFAASVLPSLLFLPSLTPEAESVVLLRAAYGALRALALAADADPAARRRRALLDRTLREGVLAGYFHASQHMRVVEVLMRSAAQIVEALQIYAVKHLQNLLDLFTPVLTDAFALAYPPAVVATAEALNTTILNCWPRIVGTPHAEHIISVVSRCWINVQGTSDDLGSPEREALTAELKKTMTLVASLWRGPDEAMPIEKLAQMVQMEPSLKSLLVPFQLEKSMA</sequence>
<evidence type="ECO:0000313" key="2">
    <source>
        <dbReference type="EMBL" id="ATY65835.1"/>
    </source>
</evidence>
<evidence type="ECO:0000256" key="1">
    <source>
        <dbReference type="ARBA" id="ARBA00034736"/>
    </source>
</evidence>
<evidence type="ECO:0000313" key="3">
    <source>
        <dbReference type="Proteomes" id="UP000323067"/>
    </source>
</evidence>
<keyword evidence="2" id="KW-0808">Transferase</keyword>
<dbReference type="Proteomes" id="UP000323067">
    <property type="component" value="Chromosome iii"/>
</dbReference>
<dbReference type="VEuPathDB" id="FungiDB:A9K55_001722"/>
<proteinExistence type="inferred from homology"/>
<dbReference type="Gene3D" id="1.25.10.10">
    <property type="entry name" value="Leucine-rich Repeat Variant"/>
    <property type="match status" value="1"/>
</dbReference>
<dbReference type="SUPFAM" id="SSF48371">
    <property type="entry name" value="ARM repeat"/>
    <property type="match status" value="1"/>
</dbReference>
<name>A0A2H4SRV8_CORMI</name>
<accession>A0A2H4SRV8</accession>
<gene>
    <name evidence="2" type="ORF">A9K55_001722</name>
</gene>
<dbReference type="InterPro" id="IPR011989">
    <property type="entry name" value="ARM-like"/>
</dbReference>
<dbReference type="GO" id="GO:0016740">
    <property type="term" value="F:transferase activity"/>
    <property type="evidence" value="ECO:0007669"/>
    <property type="project" value="UniProtKB-KW"/>
</dbReference>
<dbReference type="InterPro" id="IPR016024">
    <property type="entry name" value="ARM-type_fold"/>
</dbReference>
<organism evidence="2 3">
    <name type="scientific">Cordyceps militaris</name>
    <name type="common">Caterpillar fungus</name>
    <name type="synonym">Clavaria militaris</name>
    <dbReference type="NCBI Taxonomy" id="73501"/>
    <lineage>
        <taxon>Eukaryota</taxon>
        <taxon>Fungi</taxon>
        <taxon>Dikarya</taxon>
        <taxon>Ascomycota</taxon>
        <taxon>Pezizomycotina</taxon>
        <taxon>Sordariomycetes</taxon>
        <taxon>Hypocreomycetidae</taxon>
        <taxon>Hypocreales</taxon>
        <taxon>Cordycipitaceae</taxon>
        <taxon>Cordyceps</taxon>
    </lineage>
</organism>
<dbReference type="GO" id="GO:0110078">
    <property type="term" value="C:TTT Hsp90 cochaperone complex"/>
    <property type="evidence" value="ECO:0007669"/>
    <property type="project" value="InterPro"/>
</dbReference>
<dbReference type="PANTHER" id="PTHR32226">
    <property type="entry name" value="TELO2-INTERACTING PROTEIN 2"/>
    <property type="match status" value="1"/>
</dbReference>
<dbReference type="AlphaFoldDB" id="A0A2H4SRV8"/>
<comment type="similarity">
    <text evidence="1">Belongs to the TTI2 family.</text>
</comment>
<dbReference type="PANTHER" id="PTHR32226:SF2">
    <property type="entry name" value="TELO2-INTERACTING PROTEIN 2"/>
    <property type="match status" value="1"/>
</dbReference>
<dbReference type="GO" id="GO:0005634">
    <property type="term" value="C:nucleus"/>
    <property type="evidence" value="ECO:0007669"/>
    <property type="project" value="TreeGrafter"/>
</dbReference>
<dbReference type="EMBL" id="CP023326">
    <property type="protein sequence ID" value="ATY65835.1"/>
    <property type="molecule type" value="Genomic_DNA"/>
</dbReference>
<dbReference type="Pfam" id="PF10521">
    <property type="entry name" value="Tti2"/>
    <property type="match status" value="1"/>
</dbReference>
<protein>
    <submittedName>
        <fullName evidence="2">tRNA nucleotidyltransferase</fullName>
    </submittedName>
</protein>
<dbReference type="GO" id="GO:0005829">
    <property type="term" value="C:cytosol"/>
    <property type="evidence" value="ECO:0007669"/>
    <property type="project" value="TreeGrafter"/>
</dbReference>
<dbReference type="InterPro" id="IPR018870">
    <property type="entry name" value="Tti2"/>
</dbReference>
<reference evidence="2 3" key="1">
    <citation type="journal article" date="2017" name="BMC Genomics">
        <title>Chromosome level assembly and secondary metabolite potential of the parasitic fungus Cordyceps militaris.</title>
        <authorList>
            <person name="Kramer G.J."/>
            <person name="Nodwell J.R."/>
        </authorList>
    </citation>
    <scope>NUCLEOTIDE SEQUENCE [LARGE SCALE GENOMIC DNA]</scope>
    <source>
        <strain evidence="2 3">ATCC 34164</strain>
    </source>
</reference>